<dbReference type="InterPro" id="IPR001005">
    <property type="entry name" value="SANT/Myb"/>
</dbReference>
<sequence length="635" mass="69765">MVFQKRVGCESNGFHIPAMPRVPRSAKGKRSSRKKVEGNQMSAFDLLASLAGKLLSEREGFWTPSNEQLDNESSLKGGVFDQGSCDESTVAPPFASHGNLNLCFKQHLKSMEPITATCAPNDGSIGEFADKSLDSASPMESCVYKVDDRTVMSLHCKWQIEGQTDSNRKKSVIVSSESSVDLPPYGDCPGAQSCSFPSTKDGNTLHGVDQENSSVCTHPCSVHSKALKPHCLDAHRRRKLKKSNYRKCDPASYYNSGEVSNNDVEMKPVFHSQKLFYTRQRSKRSSFKQKKLFKHCSISPSCETSPDEVIVDSLAKDGIKLEADNLLAALNGANNNSCTRRGPNPLYDSEDHPVKLCIKSFNVPELFIEIPASATVGSLKRTVMEAVMAVLGDGLCVGILLQGKKVRDDSKTLRQAGISYEDKMDGLGFTLEPSPAGTPPSILNLKEPAFVLTDPMPLNKFQASDATLLPPPLPPGNCIEIDHENSAHSSIDPPDNLDSDSKMLVPWAAAANSAGAALSLVPLGKSRRSEIAQQRRIRRPFSVSEVEALVQAVEKLGTGRWRDVKIRAFGDSKHRTYVDLKDKWKTLVHTARISPQQRRGEPVPQELLDRVLSAHAYWSHHQAKLPDPAERRLVT</sequence>
<dbReference type="Pfam" id="PF23603">
    <property type="entry name" value="Ubiquitin_TPR1"/>
    <property type="match status" value="1"/>
</dbReference>
<dbReference type="InterPro" id="IPR029071">
    <property type="entry name" value="Ubiquitin-like_domsf"/>
</dbReference>
<dbReference type="InterPro" id="IPR031105">
    <property type="entry name" value="TRP_plant"/>
</dbReference>
<feature type="domain" description="HTH myb-type" evidence="3">
    <location>
        <begin position="533"/>
        <end position="592"/>
    </location>
</feature>
<dbReference type="SUPFAM" id="SSF54236">
    <property type="entry name" value="Ubiquitin-like"/>
    <property type="match status" value="1"/>
</dbReference>
<dbReference type="Proteomes" id="UP001412067">
    <property type="component" value="Unassembled WGS sequence"/>
</dbReference>
<dbReference type="PROSITE" id="PS51294">
    <property type="entry name" value="HTH_MYB"/>
    <property type="match status" value="1"/>
</dbReference>
<dbReference type="SMART" id="SM00717">
    <property type="entry name" value="SANT"/>
    <property type="match status" value="1"/>
</dbReference>
<dbReference type="Pfam" id="PF00249">
    <property type="entry name" value="Myb_DNA-binding"/>
    <property type="match status" value="1"/>
</dbReference>
<reference evidence="4 5" key="1">
    <citation type="journal article" date="2022" name="Nat. Plants">
        <title>Genomes of leafy and leafless Platanthera orchids illuminate the evolution of mycoheterotrophy.</title>
        <authorList>
            <person name="Li M.H."/>
            <person name="Liu K.W."/>
            <person name="Li Z."/>
            <person name="Lu H.C."/>
            <person name="Ye Q.L."/>
            <person name="Zhang D."/>
            <person name="Wang J.Y."/>
            <person name="Li Y.F."/>
            <person name="Zhong Z.M."/>
            <person name="Liu X."/>
            <person name="Yu X."/>
            <person name="Liu D.K."/>
            <person name="Tu X.D."/>
            <person name="Liu B."/>
            <person name="Hao Y."/>
            <person name="Liao X.Y."/>
            <person name="Jiang Y.T."/>
            <person name="Sun W.H."/>
            <person name="Chen J."/>
            <person name="Chen Y.Q."/>
            <person name="Ai Y."/>
            <person name="Zhai J.W."/>
            <person name="Wu S.S."/>
            <person name="Zhou Z."/>
            <person name="Hsiao Y.Y."/>
            <person name="Wu W.L."/>
            <person name="Chen Y.Y."/>
            <person name="Lin Y.F."/>
            <person name="Hsu J.L."/>
            <person name="Li C.Y."/>
            <person name="Wang Z.W."/>
            <person name="Zhao X."/>
            <person name="Zhong W.Y."/>
            <person name="Ma X.K."/>
            <person name="Ma L."/>
            <person name="Huang J."/>
            <person name="Chen G.Z."/>
            <person name="Huang M.Z."/>
            <person name="Huang L."/>
            <person name="Peng D.H."/>
            <person name="Luo Y.B."/>
            <person name="Zou S.Q."/>
            <person name="Chen S.P."/>
            <person name="Lan S."/>
            <person name="Tsai W.C."/>
            <person name="Van de Peer Y."/>
            <person name="Liu Z.J."/>
        </authorList>
    </citation>
    <scope>NUCLEOTIDE SEQUENCE [LARGE SCALE GENOMIC DNA]</scope>
    <source>
        <strain evidence="4">Lor288</strain>
    </source>
</reference>
<dbReference type="CDD" id="cd11660">
    <property type="entry name" value="SANT_TRF"/>
    <property type="match status" value="1"/>
</dbReference>
<organism evidence="4 5">
    <name type="scientific">Platanthera guangdongensis</name>
    <dbReference type="NCBI Taxonomy" id="2320717"/>
    <lineage>
        <taxon>Eukaryota</taxon>
        <taxon>Viridiplantae</taxon>
        <taxon>Streptophyta</taxon>
        <taxon>Embryophyta</taxon>
        <taxon>Tracheophyta</taxon>
        <taxon>Spermatophyta</taxon>
        <taxon>Magnoliopsida</taxon>
        <taxon>Liliopsida</taxon>
        <taxon>Asparagales</taxon>
        <taxon>Orchidaceae</taxon>
        <taxon>Orchidoideae</taxon>
        <taxon>Orchideae</taxon>
        <taxon>Orchidinae</taxon>
        <taxon>Platanthera</taxon>
    </lineage>
</organism>
<gene>
    <name evidence="4" type="primary">TRP3</name>
    <name evidence="4" type="ORF">KSP40_PGU010260</name>
</gene>
<evidence type="ECO:0000259" key="3">
    <source>
        <dbReference type="PROSITE" id="PS51294"/>
    </source>
</evidence>
<proteinExistence type="predicted"/>
<dbReference type="Gene3D" id="1.10.246.220">
    <property type="match status" value="1"/>
</dbReference>
<comment type="caution">
    <text evidence="4">The sequence shown here is derived from an EMBL/GenBank/DDBJ whole genome shotgun (WGS) entry which is preliminary data.</text>
</comment>
<protein>
    <submittedName>
        <fullName evidence="4">Telomere repeat-binding protein 3</fullName>
    </submittedName>
</protein>
<dbReference type="SUPFAM" id="SSF46689">
    <property type="entry name" value="Homeodomain-like"/>
    <property type="match status" value="1"/>
</dbReference>
<evidence type="ECO:0000256" key="1">
    <source>
        <dbReference type="ARBA" id="ARBA00023125"/>
    </source>
</evidence>
<dbReference type="PANTHER" id="PTHR21717:SF70">
    <property type="entry name" value="TELOMERE REPEAT-BINDING PROTEIN 2-RELATED"/>
    <property type="match status" value="1"/>
</dbReference>
<evidence type="ECO:0000259" key="2">
    <source>
        <dbReference type="PROSITE" id="PS50090"/>
    </source>
</evidence>
<name>A0ABR2LXF0_9ASPA</name>
<dbReference type="InterPro" id="IPR017930">
    <property type="entry name" value="Myb_dom"/>
</dbReference>
<keyword evidence="1" id="KW-0238">DNA-binding</keyword>
<dbReference type="InterPro" id="IPR009057">
    <property type="entry name" value="Homeodomain-like_sf"/>
</dbReference>
<evidence type="ECO:0000313" key="4">
    <source>
        <dbReference type="EMBL" id="KAK8953182.1"/>
    </source>
</evidence>
<dbReference type="PROSITE" id="PS50090">
    <property type="entry name" value="MYB_LIKE"/>
    <property type="match status" value="1"/>
</dbReference>
<dbReference type="InterPro" id="IPR057625">
    <property type="entry name" value="TPR1-6-like_ubiquitin"/>
</dbReference>
<feature type="domain" description="Myb-like" evidence="2">
    <location>
        <begin position="533"/>
        <end position="588"/>
    </location>
</feature>
<accession>A0ABR2LXF0</accession>
<evidence type="ECO:0000313" key="5">
    <source>
        <dbReference type="Proteomes" id="UP001412067"/>
    </source>
</evidence>
<dbReference type="PANTHER" id="PTHR21717">
    <property type="entry name" value="TELOMERIC REPEAT BINDING PROTEIN"/>
    <property type="match status" value="1"/>
</dbReference>
<dbReference type="EMBL" id="JBBWWR010000014">
    <property type="protein sequence ID" value="KAK8953182.1"/>
    <property type="molecule type" value="Genomic_DNA"/>
</dbReference>
<keyword evidence="5" id="KW-1185">Reference proteome</keyword>